<accession>A0A229S1B7</accession>
<name>A0A229S1B7_9PSEU</name>
<sequence length="338" mass="37316">MSVSGVRVKVGLTALMMSLLVAGCGSSQPVDETLVPPESRGTFPVTVEHKYGATTVEKQPSRVVTLGLSDHDAVLALGIRPVGAVDWFKERPYGKWPWTQARWGEKQPEIVGERDDFNLEKIAALKPDLILAQYSGMKKEQYDKLSQLAPVVAQPPKYEDYAAPWQEMTRMVGRALGLAPKADDLIAGIDRRFAQARAEHPEFAKLSMVVADTFEAGKFSAFTTTDPKMIFMAELGFRPFDPVKAESKPEKNVVEVTSERFDLFDADRLVWLNSDVGAETRVRADPVYRKLKVSAGKRDLFITYENPPVGAAISFNTVLSIPYAIEQLVPKLAAVQGS</sequence>
<dbReference type="OrthoDB" id="1846031at2"/>
<dbReference type="PROSITE" id="PS51257">
    <property type="entry name" value="PROKAR_LIPOPROTEIN"/>
    <property type="match status" value="1"/>
</dbReference>
<feature type="domain" description="Fe/B12 periplasmic-binding" evidence="6">
    <location>
        <begin position="62"/>
        <end position="336"/>
    </location>
</feature>
<evidence type="ECO:0000256" key="2">
    <source>
        <dbReference type="ARBA" id="ARBA00008814"/>
    </source>
</evidence>
<reference evidence="7 8" key="1">
    <citation type="submission" date="2017-07" db="EMBL/GenBank/DDBJ databases">
        <title>Amycolatopsis thailandensis Genome sequencing and assembly.</title>
        <authorList>
            <person name="Kaur N."/>
            <person name="Mayilraj S."/>
        </authorList>
    </citation>
    <scope>NUCLEOTIDE SEQUENCE [LARGE SCALE GENOMIC DNA]</scope>
    <source>
        <strain evidence="7 8">JCM 16380</strain>
    </source>
</reference>
<evidence type="ECO:0000313" key="8">
    <source>
        <dbReference type="Proteomes" id="UP000215223"/>
    </source>
</evidence>
<comment type="subcellular location">
    <subcellularLocation>
        <location evidence="1">Cell envelope</location>
    </subcellularLocation>
</comment>
<evidence type="ECO:0000313" key="7">
    <source>
        <dbReference type="EMBL" id="OXM52727.1"/>
    </source>
</evidence>
<dbReference type="InterPro" id="IPR051313">
    <property type="entry name" value="Bact_iron-sidero_bind"/>
</dbReference>
<gene>
    <name evidence="7" type="ORF">CFP71_23215</name>
</gene>
<evidence type="ECO:0000256" key="4">
    <source>
        <dbReference type="ARBA" id="ARBA00022729"/>
    </source>
</evidence>
<dbReference type="PANTHER" id="PTHR30532">
    <property type="entry name" value="IRON III DICITRATE-BINDING PERIPLASMIC PROTEIN"/>
    <property type="match status" value="1"/>
</dbReference>
<feature type="chain" id="PRO_5038502650" evidence="5">
    <location>
        <begin position="28"/>
        <end position="338"/>
    </location>
</feature>
<dbReference type="Pfam" id="PF01497">
    <property type="entry name" value="Peripla_BP_2"/>
    <property type="match status" value="1"/>
</dbReference>
<comment type="similarity">
    <text evidence="2">Belongs to the bacterial solute-binding protein 8 family.</text>
</comment>
<organism evidence="7 8">
    <name type="scientific">Amycolatopsis thailandensis</name>
    <dbReference type="NCBI Taxonomy" id="589330"/>
    <lineage>
        <taxon>Bacteria</taxon>
        <taxon>Bacillati</taxon>
        <taxon>Actinomycetota</taxon>
        <taxon>Actinomycetes</taxon>
        <taxon>Pseudonocardiales</taxon>
        <taxon>Pseudonocardiaceae</taxon>
        <taxon>Amycolatopsis</taxon>
    </lineage>
</organism>
<dbReference type="CDD" id="cd01146">
    <property type="entry name" value="FhuD"/>
    <property type="match status" value="1"/>
</dbReference>
<dbReference type="PROSITE" id="PS50983">
    <property type="entry name" value="FE_B12_PBP"/>
    <property type="match status" value="1"/>
</dbReference>
<dbReference type="RefSeq" id="WP_093936053.1">
    <property type="nucleotide sequence ID" value="NZ_NMQT01000083.1"/>
</dbReference>
<evidence type="ECO:0000256" key="5">
    <source>
        <dbReference type="SAM" id="SignalP"/>
    </source>
</evidence>
<dbReference type="GO" id="GO:0030288">
    <property type="term" value="C:outer membrane-bounded periplasmic space"/>
    <property type="evidence" value="ECO:0007669"/>
    <property type="project" value="TreeGrafter"/>
</dbReference>
<feature type="signal peptide" evidence="5">
    <location>
        <begin position="1"/>
        <end position="27"/>
    </location>
</feature>
<keyword evidence="8" id="KW-1185">Reference proteome</keyword>
<dbReference type="Proteomes" id="UP000215223">
    <property type="component" value="Unassembled WGS sequence"/>
</dbReference>
<dbReference type="EMBL" id="NMQT01000083">
    <property type="protein sequence ID" value="OXM52727.1"/>
    <property type="molecule type" value="Genomic_DNA"/>
</dbReference>
<evidence type="ECO:0000259" key="6">
    <source>
        <dbReference type="PROSITE" id="PS50983"/>
    </source>
</evidence>
<dbReference type="GO" id="GO:1901678">
    <property type="term" value="P:iron coordination entity transport"/>
    <property type="evidence" value="ECO:0007669"/>
    <property type="project" value="UniProtKB-ARBA"/>
</dbReference>
<dbReference type="SUPFAM" id="SSF53807">
    <property type="entry name" value="Helical backbone' metal receptor"/>
    <property type="match status" value="1"/>
</dbReference>
<dbReference type="InterPro" id="IPR002491">
    <property type="entry name" value="ABC_transptr_periplasmic_BD"/>
</dbReference>
<evidence type="ECO:0000256" key="1">
    <source>
        <dbReference type="ARBA" id="ARBA00004196"/>
    </source>
</evidence>
<evidence type="ECO:0000256" key="3">
    <source>
        <dbReference type="ARBA" id="ARBA00022448"/>
    </source>
</evidence>
<protein>
    <submittedName>
        <fullName evidence="7">Iron ABC transporter substrate-binding protein</fullName>
    </submittedName>
</protein>
<dbReference type="PANTHER" id="PTHR30532:SF24">
    <property type="entry name" value="FERRIC ENTEROBACTIN-BINDING PERIPLASMIC PROTEIN FEPB"/>
    <property type="match status" value="1"/>
</dbReference>
<proteinExistence type="inferred from homology"/>
<keyword evidence="3" id="KW-0813">Transport</keyword>
<dbReference type="AlphaFoldDB" id="A0A229S1B7"/>
<comment type="caution">
    <text evidence="7">The sequence shown here is derived from an EMBL/GenBank/DDBJ whole genome shotgun (WGS) entry which is preliminary data.</text>
</comment>
<dbReference type="Gene3D" id="3.40.50.1980">
    <property type="entry name" value="Nitrogenase molybdenum iron protein domain"/>
    <property type="match status" value="2"/>
</dbReference>
<keyword evidence="4 5" id="KW-0732">Signal</keyword>